<proteinExistence type="predicted"/>
<evidence type="ECO:0000313" key="2">
    <source>
        <dbReference type="EMBL" id="EMA11294.1"/>
    </source>
</evidence>
<sequence length="64" mass="6982">MPKSADSDSEPGKHDASPGIERTKPWHSADDVPWTLLTEPQLADAYDAVVVPALRRDGQNPKTD</sequence>
<evidence type="ECO:0000313" key="3">
    <source>
        <dbReference type="Proteomes" id="UP000011659"/>
    </source>
</evidence>
<gene>
    <name evidence="2" type="ORF">C436_16120</name>
</gene>
<feature type="region of interest" description="Disordered" evidence="1">
    <location>
        <begin position="1"/>
        <end position="27"/>
    </location>
</feature>
<comment type="caution">
    <text evidence="2">The sequence shown here is derived from an EMBL/GenBank/DDBJ whole genome shotgun (WGS) entry which is preliminary data.</text>
</comment>
<name>M0JTJ5_9EURY</name>
<organism evidence="2 3">
    <name type="scientific">Haloarcula marismortui ATCC 33800</name>
    <dbReference type="NCBI Taxonomy" id="662476"/>
    <lineage>
        <taxon>Archaea</taxon>
        <taxon>Methanobacteriati</taxon>
        <taxon>Methanobacteriota</taxon>
        <taxon>Stenosarchaea group</taxon>
        <taxon>Halobacteria</taxon>
        <taxon>Halobacteriales</taxon>
        <taxon>Haloarculaceae</taxon>
        <taxon>Haloarcula</taxon>
    </lineage>
</organism>
<dbReference type="AlphaFoldDB" id="M0JTJ5"/>
<feature type="non-terminal residue" evidence="2">
    <location>
        <position position="64"/>
    </location>
</feature>
<keyword evidence="3" id="KW-1185">Reference proteome</keyword>
<reference evidence="2 3" key="1">
    <citation type="journal article" date="2014" name="PLoS Genet.">
        <title>Phylogenetically driven sequencing of extremely halophilic archaea reveals strategies for static and dynamic osmo-response.</title>
        <authorList>
            <person name="Becker E.A."/>
            <person name="Seitzer P.M."/>
            <person name="Tritt A."/>
            <person name="Larsen D."/>
            <person name="Krusor M."/>
            <person name="Yao A.I."/>
            <person name="Wu D."/>
            <person name="Madern D."/>
            <person name="Eisen J.A."/>
            <person name="Darling A.E."/>
            <person name="Facciotti M.T."/>
        </authorList>
    </citation>
    <scope>NUCLEOTIDE SEQUENCE [LARGE SCALE GENOMIC DNA]</scope>
    <source>
        <strain evidence="2 3">ATCC 33800</strain>
    </source>
</reference>
<feature type="compositionally biased region" description="Basic and acidic residues" evidence="1">
    <location>
        <begin position="10"/>
        <end position="27"/>
    </location>
</feature>
<evidence type="ECO:0000256" key="1">
    <source>
        <dbReference type="SAM" id="MobiDB-lite"/>
    </source>
</evidence>
<dbReference type="Proteomes" id="UP000011659">
    <property type="component" value="Unassembled WGS sequence"/>
</dbReference>
<dbReference type="EMBL" id="AOLR01000028">
    <property type="protein sequence ID" value="EMA11294.1"/>
    <property type="molecule type" value="Genomic_DNA"/>
</dbReference>
<protein>
    <submittedName>
        <fullName evidence="2">Uncharacterized protein</fullName>
    </submittedName>
</protein>
<accession>M0JTJ5</accession>